<dbReference type="InterPro" id="IPR013693">
    <property type="entry name" value="SpoIID/LytB_N"/>
</dbReference>
<dbReference type="InterPro" id="IPR036265">
    <property type="entry name" value="HIT-like_sf"/>
</dbReference>
<evidence type="ECO:0000313" key="3">
    <source>
        <dbReference type="EMBL" id="MBO8477584.1"/>
    </source>
</evidence>
<gene>
    <name evidence="3" type="ORF">IAB80_01610</name>
</gene>
<reference evidence="3" key="2">
    <citation type="journal article" date="2021" name="PeerJ">
        <title>Extensive microbial diversity within the chicken gut microbiome revealed by metagenomics and culture.</title>
        <authorList>
            <person name="Gilroy R."/>
            <person name="Ravi A."/>
            <person name="Getino M."/>
            <person name="Pursley I."/>
            <person name="Horton D.L."/>
            <person name="Alikhan N.F."/>
            <person name="Baker D."/>
            <person name="Gharbi K."/>
            <person name="Hall N."/>
            <person name="Watson M."/>
            <person name="Adriaenssens E.M."/>
            <person name="Foster-Nyarko E."/>
            <person name="Jarju S."/>
            <person name="Secka A."/>
            <person name="Antonio M."/>
            <person name="Oren A."/>
            <person name="Chaudhuri R.R."/>
            <person name="La Ragione R."/>
            <person name="Hildebrand F."/>
            <person name="Pallen M.J."/>
        </authorList>
    </citation>
    <scope>NUCLEOTIDE SEQUENCE</scope>
    <source>
        <strain evidence="3">2478</strain>
    </source>
</reference>
<proteinExistence type="predicted"/>
<name>A0A9D9IR95_9BACT</name>
<dbReference type="PANTHER" id="PTHR30032">
    <property type="entry name" value="N-ACETYLMURAMOYL-L-ALANINE AMIDASE-RELATED"/>
    <property type="match status" value="1"/>
</dbReference>
<feature type="domain" description="Sporulation stage II protein D amidase enhancer LytB N-terminal" evidence="1">
    <location>
        <begin position="422"/>
        <end position="467"/>
    </location>
</feature>
<dbReference type="Proteomes" id="UP000823771">
    <property type="component" value="Unassembled WGS sequence"/>
</dbReference>
<evidence type="ECO:0000313" key="4">
    <source>
        <dbReference type="Proteomes" id="UP000823771"/>
    </source>
</evidence>
<comment type="caution">
    <text evidence="3">The sequence shown here is derived from an EMBL/GenBank/DDBJ whole genome shotgun (WGS) entry which is preliminary data.</text>
</comment>
<sequence length="832" mass="92361">MEKFINDQLSRWPSACENFRALKDVRTRRMTVGGLEVTVQFNPARIRSTAADVGKEAVKSRKCFLCRENRPVEQIHLRFDGRKSKKYDILVNPYPILAGHLVIASDRHVPQNIWKRYVDMLDLARTYSGCTVFYNGPECGASAPDHFHFQAALRGQMPLECDVDRELEKIRAMSAGETRGRDARQDVLEYLTAVQDAEIFHYRKFVRGVFVMRAATVKSAAKMFYRFLDCVPVRDDGGEPMFNLFSWYSAGEYRSVAVLRSAHRPGRYFADGPERIMISPGCADMAGVAVAPVEADFDRLTPEILGEIYSDVTLSEEAEKAVLWRLTRTQPVLSVGIMSSETITFEILSDGAGPRSASFREGKIEYGGALYDELFFEAQTPSMMFAEPTFVLHGVTIGTDFHWERKMDQTFAGSLKIIVDRDRLTAVNIIGVEDYLLSVVSSEMKPQASVEFLKAHAVISRSWVMARMAGRKHVAERPWKTGPFPEGVDNVPAIVSYLDSVRNPEGGHVCGESGAPCRSDASVGKVPLHIKWYGREEHRLFDVCADDHCQRYQGVAMAVGKNVRQAVDATWGQVLEYGGKICDARFSKCCGGVTERFSTCWEDTDYPYLSSVPDTACACAGDGIGPVADGPDAAVPFCNTSDTGILSQVLNDYDLETKDFFRWEEEYGREELSDIISSRLGMRIGVLLALVPLERGGSGRISLLRVIGTENSVDVGKELEIRKILSRSHLKSSAFEVSYYDPVGMKIPREAVEKSAGEYLRTGKMPAAVFGTVRICGRGWGHGVGLCQIGAAVMASRGYGYRDILSHYYRGASISACDDALENRILSGCTDK</sequence>
<dbReference type="Pfam" id="PF16269">
    <property type="entry name" value="DUF4922"/>
    <property type="match status" value="1"/>
</dbReference>
<reference evidence="3" key="1">
    <citation type="submission" date="2020-10" db="EMBL/GenBank/DDBJ databases">
        <authorList>
            <person name="Gilroy R."/>
        </authorList>
    </citation>
    <scope>NUCLEOTIDE SEQUENCE</scope>
    <source>
        <strain evidence="3">2478</strain>
    </source>
</reference>
<dbReference type="GO" id="GO:0030288">
    <property type="term" value="C:outer membrane-bounded periplasmic space"/>
    <property type="evidence" value="ECO:0007669"/>
    <property type="project" value="TreeGrafter"/>
</dbReference>
<accession>A0A9D9IR95</accession>
<protein>
    <submittedName>
        <fullName evidence="3">DUF4922 domain-containing protein</fullName>
    </submittedName>
</protein>
<evidence type="ECO:0000259" key="1">
    <source>
        <dbReference type="Pfam" id="PF08486"/>
    </source>
</evidence>
<dbReference type="InterPro" id="IPR051922">
    <property type="entry name" value="Bact_Sporulation_Assoc"/>
</dbReference>
<dbReference type="EMBL" id="JADILZ010000018">
    <property type="protein sequence ID" value="MBO8477584.1"/>
    <property type="molecule type" value="Genomic_DNA"/>
</dbReference>
<dbReference type="Pfam" id="PF08486">
    <property type="entry name" value="SpoIID"/>
    <property type="match status" value="2"/>
</dbReference>
<feature type="domain" description="DUF4922" evidence="2">
    <location>
        <begin position="4"/>
        <end position="152"/>
    </location>
</feature>
<organism evidence="3 4">
    <name type="scientific">Candidatus Cryptobacteroides excrementipullorum</name>
    <dbReference type="NCBI Taxonomy" id="2840761"/>
    <lineage>
        <taxon>Bacteria</taxon>
        <taxon>Pseudomonadati</taxon>
        <taxon>Bacteroidota</taxon>
        <taxon>Bacteroidia</taxon>
        <taxon>Bacteroidales</taxon>
        <taxon>Candidatus Cryptobacteroides</taxon>
    </lineage>
</organism>
<dbReference type="SUPFAM" id="SSF54197">
    <property type="entry name" value="HIT-like"/>
    <property type="match status" value="1"/>
</dbReference>
<feature type="domain" description="Sporulation stage II protein D amidase enhancer LytB N-terminal" evidence="1">
    <location>
        <begin position="538"/>
        <end position="577"/>
    </location>
</feature>
<dbReference type="AlphaFoldDB" id="A0A9D9IR95"/>
<evidence type="ECO:0000259" key="2">
    <source>
        <dbReference type="Pfam" id="PF16269"/>
    </source>
</evidence>
<dbReference type="InterPro" id="IPR046320">
    <property type="entry name" value="DUF4922"/>
</dbReference>
<dbReference type="PANTHER" id="PTHR30032:SF4">
    <property type="entry name" value="AMIDASE ENHANCER"/>
    <property type="match status" value="1"/>
</dbReference>